<dbReference type="Proteomes" id="UP001223743">
    <property type="component" value="Unassembled WGS sequence"/>
</dbReference>
<evidence type="ECO:0000313" key="2">
    <source>
        <dbReference type="EMBL" id="MDQ0517831.1"/>
    </source>
</evidence>
<keyword evidence="1" id="KW-1133">Transmembrane helix</keyword>
<dbReference type="RefSeq" id="WP_266282686.1">
    <property type="nucleotide sequence ID" value="NZ_JAPKNF010000002.1"/>
</dbReference>
<keyword evidence="1" id="KW-0812">Transmembrane</keyword>
<evidence type="ECO:0000256" key="1">
    <source>
        <dbReference type="SAM" id="Phobius"/>
    </source>
</evidence>
<sequence length="208" mass="21637">MASEVRDDDGETSYEVREVVAVFDSEKALQASVDDLIAAGLEREDMSVLADPGKLAELGVPVSGIEDDPKAARAAYMPSETRAEEATALVGAPALIVGLGAALAAGTAGLSLIPTLALTVGGTLASGGAGMLLARFFGHRHADFIGRQIEAGGLVLWVHSADKGADASIVDIVAKHGARDIHQHTIKRSWGVDDVPLHDFNPDPLVRE</sequence>
<feature type="transmembrane region" description="Helical" evidence="1">
    <location>
        <begin position="86"/>
        <end position="110"/>
    </location>
</feature>
<gene>
    <name evidence="2" type="ORF">QO015_003444</name>
</gene>
<evidence type="ECO:0000313" key="3">
    <source>
        <dbReference type="Proteomes" id="UP001223743"/>
    </source>
</evidence>
<name>A0ABU0MA66_9HYPH</name>
<keyword evidence="3" id="KW-1185">Reference proteome</keyword>
<keyword evidence="1" id="KW-0472">Membrane</keyword>
<proteinExistence type="predicted"/>
<reference evidence="2 3" key="1">
    <citation type="submission" date="2023-07" db="EMBL/GenBank/DDBJ databases">
        <title>Genomic Encyclopedia of Type Strains, Phase IV (KMG-IV): sequencing the most valuable type-strain genomes for metagenomic binning, comparative biology and taxonomic classification.</title>
        <authorList>
            <person name="Goeker M."/>
        </authorList>
    </citation>
    <scope>NUCLEOTIDE SEQUENCE [LARGE SCALE GENOMIC DNA]</scope>
    <source>
        <strain evidence="2 3">B1-1</strain>
    </source>
</reference>
<organism evidence="2 3">
    <name type="scientific">Kaistia geumhonensis</name>
    <dbReference type="NCBI Taxonomy" id="410839"/>
    <lineage>
        <taxon>Bacteria</taxon>
        <taxon>Pseudomonadati</taxon>
        <taxon>Pseudomonadota</taxon>
        <taxon>Alphaproteobacteria</taxon>
        <taxon>Hyphomicrobiales</taxon>
        <taxon>Kaistiaceae</taxon>
        <taxon>Kaistia</taxon>
    </lineage>
</organism>
<comment type="caution">
    <text evidence="2">The sequence shown here is derived from an EMBL/GenBank/DDBJ whole genome shotgun (WGS) entry which is preliminary data.</text>
</comment>
<protein>
    <submittedName>
        <fullName evidence="2">Uncharacterized protein</fullName>
    </submittedName>
</protein>
<dbReference type="EMBL" id="JAUSWJ010000001">
    <property type="protein sequence ID" value="MDQ0517831.1"/>
    <property type="molecule type" value="Genomic_DNA"/>
</dbReference>
<accession>A0ABU0MA66</accession>
<feature type="transmembrane region" description="Helical" evidence="1">
    <location>
        <begin position="116"/>
        <end position="137"/>
    </location>
</feature>